<feature type="compositionally biased region" description="Basic residues" evidence="4">
    <location>
        <begin position="426"/>
        <end position="441"/>
    </location>
</feature>
<dbReference type="GO" id="GO:0003725">
    <property type="term" value="F:double-stranded RNA binding"/>
    <property type="evidence" value="ECO:0007669"/>
    <property type="project" value="TreeGrafter"/>
</dbReference>
<evidence type="ECO:0000313" key="7">
    <source>
        <dbReference type="Proteomes" id="UP000820818"/>
    </source>
</evidence>
<protein>
    <recommendedName>
        <fullName evidence="5">DRBM domain-containing protein</fullName>
    </recommendedName>
</protein>
<comment type="caution">
    <text evidence="6">The sequence shown here is derived from an EMBL/GenBank/DDBJ whole genome shotgun (WGS) entry which is preliminary data.</text>
</comment>
<evidence type="ECO:0000259" key="5">
    <source>
        <dbReference type="PROSITE" id="PS50137"/>
    </source>
</evidence>
<dbReference type="GO" id="GO:0008298">
    <property type="term" value="P:intracellular mRNA localization"/>
    <property type="evidence" value="ECO:0007669"/>
    <property type="project" value="TreeGrafter"/>
</dbReference>
<dbReference type="GO" id="GO:0010494">
    <property type="term" value="C:cytoplasmic stress granule"/>
    <property type="evidence" value="ECO:0007669"/>
    <property type="project" value="TreeGrafter"/>
</dbReference>
<dbReference type="PANTHER" id="PTHR46054">
    <property type="entry name" value="MATERNAL EFFECT PROTEIN STAUFEN"/>
    <property type="match status" value="1"/>
</dbReference>
<name>A0AAD5PLU1_9CRUS</name>
<dbReference type="CDD" id="cd19857">
    <property type="entry name" value="DSRM_STAU_rpt1"/>
    <property type="match status" value="1"/>
</dbReference>
<keyword evidence="1" id="KW-0677">Repeat</keyword>
<keyword evidence="2 3" id="KW-0694">RNA-binding</keyword>
<feature type="compositionally biased region" description="Polar residues" evidence="4">
    <location>
        <begin position="582"/>
        <end position="595"/>
    </location>
</feature>
<dbReference type="InterPro" id="IPR014720">
    <property type="entry name" value="dsRBD_dom"/>
</dbReference>
<dbReference type="InterPro" id="IPR051740">
    <property type="entry name" value="DRBM-containing_protein"/>
</dbReference>
<evidence type="ECO:0000256" key="3">
    <source>
        <dbReference type="PROSITE-ProRule" id="PRU00266"/>
    </source>
</evidence>
<dbReference type="Proteomes" id="UP000820818">
    <property type="component" value="Linkage Group LG10"/>
</dbReference>
<dbReference type="GO" id="GO:0035418">
    <property type="term" value="P:protein localization to synapse"/>
    <property type="evidence" value="ECO:0007669"/>
    <property type="project" value="TreeGrafter"/>
</dbReference>
<dbReference type="GO" id="GO:0032839">
    <property type="term" value="C:dendrite cytoplasm"/>
    <property type="evidence" value="ECO:0007669"/>
    <property type="project" value="GOC"/>
</dbReference>
<dbReference type="CDD" id="cd19860">
    <property type="entry name" value="DSRM_STAU_rpt4"/>
    <property type="match status" value="1"/>
</dbReference>
<dbReference type="CDD" id="cd19859">
    <property type="entry name" value="DSRM_STAU_rpt3"/>
    <property type="match status" value="1"/>
</dbReference>
<dbReference type="GO" id="GO:0005886">
    <property type="term" value="C:plasma membrane"/>
    <property type="evidence" value="ECO:0007669"/>
    <property type="project" value="TreeGrafter"/>
</dbReference>
<feature type="domain" description="DRBM" evidence="5">
    <location>
        <begin position="460"/>
        <end position="529"/>
    </location>
</feature>
<dbReference type="EMBL" id="WJBH02000010">
    <property type="protein sequence ID" value="KAI9552256.1"/>
    <property type="molecule type" value="Genomic_DNA"/>
</dbReference>
<dbReference type="Gene3D" id="3.30.160.20">
    <property type="match status" value="5"/>
</dbReference>
<dbReference type="AlphaFoldDB" id="A0AAD5PLU1"/>
<dbReference type="FunFam" id="3.30.160.20:FF:000007">
    <property type="entry name" value="Double-stranded RNA-binding protein Staufen homolog 1"/>
    <property type="match status" value="2"/>
</dbReference>
<dbReference type="Pfam" id="PF16482">
    <property type="entry name" value="Staufen_C"/>
    <property type="match status" value="1"/>
</dbReference>
<dbReference type="SMART" id="SM00358">
    <property type="entry name" value="DSRM"/>
    <property type="match status" value="4"/>
</dbReference>
<dbReference type="PROSITE" id="PS50137">
    <property type="entry name" value="DS_RBD"/>
    <property type="match status" value="4"/>
</dbReference>
<evidence type="ECO:0000313" key="6">
    <source>
        <dbReference type="EMBL" id="KAI9552256.1"/>
    </source>
</evidence>
<dbReference type="CDD" id="cd19861">
    <property type="entry name" value="DSRM_STAU_rpt5"/>
    <property type="match status" value="1"/>
</dbReference>
<organism evidence="6 7">
    <name type="scientific">Daphnia sinensis</name>
    <dbReference type="NCBI Taxonomy" id="1820382"/>
    <lineage>
        <taxon>Eukaryota</taxon>
        <taxon>Metazoa</taxon>
        <taxon>Ecdysozoa</taxon>
        <taxon>Arthropoda</taxon>
        <taxon>Crustacea</taxon>
        <taxon>Branchiopoda</taxon>
        <taxon>Diplostraca</taxon>
        <taxon>Cladocera</taxon>
        <taxon>Anomopoda</taxon>
        <taxon>Daphniidae</taxon>
        <taxon>Daphnia</taxon>
        <taxon>Daphnia similis group</taxon>
    </lineage>
</organism>
<feature type="region of interest" description="Disordered" evidence="4">
    <location>
        <begin position="425"/>
        <end position="460"/>
    </location>
</feature>
<feature type="domain" description="DRBM" evidence="5">
    <location>
        <begin position="339"/>
        <end position="406"/>
    </location>
</feature>
<reference evidence="6 7" key="1">
    <citation type="submission" date="2022-05" db="EMBL/GenBank/DDBJ databases">
        <title>A multi-omics perspective on studying reproductive biology in Daphnia sinensis.</title>
        <authorList>
            <person name="Jia J."/>
        </authorList>
    </citation>
    <scope>NUCLEOTIDE SEQUENCE [LARGE SCALE GENOMIC DNA]</scope>
    <source>
        <strain evidence="6 7">WSL</strain>
    </source>
</reference>
<dbReference type="SUPFAM" id="SSF54768">
    <property type="entry name" value="dsRNA-binding domain-like"/>
    <property type="match status" value="5"/>
</dbReference>
<feature type="domain" description="DRBM" evidence="5">
    <location>
        <begin position="101"/>
        <end position="168"/>
    </location>
</feature>
<dbReference type="Pfam" id="PF00035">
    <property type="entry name" value="dsrm"/>
    <property type="match status" value="3"/>
</dbReference>
<feature type="compositionally biased region" description="Polar residues" evidence="4">
    <location>
        <begin position="447"/>
        <end position="460"/>
    </location>
</feature>
<evidence type="ECO:0000256" key="1">
    <source>
        <dbReference type="ARBA" id="ARBA00022737"/>
    </source>
</evidence>
<keyword evidence="7" id="KW-1185">Reference proteome</keyword>
<evidence type="ECO:0000256" key="4">
    <source>
        <dbReference type="SAM" id="MobiDB-lite"/>
    </source>
</evidence>
<evidence type="ECO:0000256" key="2">
    <source>
        <dbReference type="ARBA" id="ARBA00022884"/>
    </source>
</evidence>
<accession>A0AAD5PLU1</accession>
<dbReference type="GO" id="GO:0007281">
    <property type="term" value="P:germ cell development"/>
    <property type="evidence" value="ECO:0007669"/>
    <property type="project" value="TreeGrafter"/>
</dbReference>
<proteinExistence type="predicted"/>
<gene>
    <name evidence="6" type="ORF">GHT06_022618</name>
</gene>
<dbReference type="GO" id="GO:0003729">
    <property type="term" value="F:mRNA binding"/>
    <property type="evidence" value="ECO:0007669"/>
    <property type="project" value="TreeGrafter"/>
</dbReference>
<feature type="region of interest" description="Disordered" evidence="4">
    <location>
        <begin position="575"/>
        <end position="595"/>
    </location>
</feature>
<dbReference type="GO" id="GO:0043025">
    <property type="term" value="C:neuronal cell body"/>
    <property type="evidence" value="ECO:0007669"/>
    <property type="project" value="TreeGrafter"/>
</dbReference>
<dbReference type="GO" id="GO:0098964">
    <property type="term" value="P:anterograde dendritic transport of messenger ribonucleoprotein complex"/>
    <property type="evidence" value="ECO:0007669"/>
    <property type="project" value="TreeGrafter"/>
</dbReference>
<sequence>MHRIQVRKSDESATFGRDIDLSKQEHEANWKQSNITDITQEVLSPKQNSDLKTIIMEDTDSAKKLESVDCTHKNEKTECNYANNLSIILQQVCEQSGKKKTPMCLVNELARHHKIHPQYRLTEESGPPHQKMFVVNLKLGDEQYTASGQSIKKAQHAAAELALQKTNFILPEPKNKVKHPVSSKSDKPVTPTVELNALAMKLNFPPVYTNLAPLSIKPMISEEQSLCKGDHLLNQVDQKGKFLNTNFQRPFTYTPQRFPSSSNQRYYFNRHQPTPLRHRVTLAVGQVFVTGEGPSPQAARHNAAQQALEQLRNQIPVNKGQLDESPLISEADTDTDLKSPVSLAHELALKLNQVVEFTVLNESGPPHMRNFVVQCKLGEVTTQGEGNCKKMAKRKAAELMLDELKKVHPNGILRSSEGNNISQPRIRVKSKSSLARKKPRNLVKDVTSASNGSLGTKPQDPISQLVQLQQARREKEPVFTVLSERGVPRQSPEFVVEVTVGSITATGVGTKKKEAKRAAALKALDALGDTKKLPPIEDETAVETLSSVSNTSVSTANCAGRQMVPGLLLIGTTPGKKMDPCRNTNTSTPSGIQESSQPVIPPKVYFIIFMFLLISSIVENLFKNSGGLRPEIRLRYLAQVLEYEVEFSDFPKGKKGDFVSLVTLNTNPPQVSHGLGATLEEAHDNAASNMLKLIAEGALDDMSGTNKENTDQRSSEIQ</sequence>
<feature type="domain" description="DRBM" evidence="5">
    <location>
        <begin position="285"/>
        <end position="313"/>
    </location>
</feature>
<dbReference type="InterPro" id="IPR032478">
    <property type="entry name" value="Staufen_C"/>
</dbReference>
<dbReference type="PANTHER" id="PTHR46054:SF3">
    <property type="entry name" value="MATERNAL EFFECT PROTEIN STAUFEN"/>
    <property type="match status" value="1"/>
</dbReference>